<dbReference type="PROSITE" id="PS00028">
    <property type="entry name" value="ZINC_FINGER_C2H2_1"/>
    <property type="match status" value="1"/>
</dbReference>
<evidence type="ECO:0000313" key="4">
    <source>
        <dbReference type="Proteomes" id="UP001458415"/>
    </source>
</evidence>
<dbReference type="PROSITE" id="PS50157">
    <property type="entry name" value="ZINC_FINGER_C2H2_2"/>
    <property type="match status" value="1"/>
</dbReference>
<evidence type="ECO:0000256" key="1">
    <source>
        <dbReference type="SAM" id="MobiDB-lite"/>
    </source>
</evidence>
<proteinExistence type="predicted"/>
<protein>
    <recommendedName>
        <fullName evidence="2">C2H2-type domain-containing protein</fullName>
    </recommendedName>
</protein>
<feature type="compositionally biased region" description="Acidic residues" evidence="1">
    <location>
        <begin position="123"/>
        <end position="140"/>
    </location>
</feature>
<feature type="compositionally biased region" description="Basic residues" evidence="1">
    <location>
        <begin position="159"/>
        <end position="169"/>
    </location>
</feature>
<reference evidence="3 4" key="1">
    <citation type="submission" date="2024-06" db="EMBL/GenBank/DDBJ databases">
        <title>The Natural Products Discovery Center: Release of the First 8490 Sequenced Strains for Exploring Actinobacteria Biosynthetic Diversity.</title>
        <authorList>
            <person name="Kalkreuter E."/>
            <person name="Kautsar S.A."/>
            <person name="Yang D."/>
            <person name="Bader C.D."/>
            <person name="Teijaro C.N."/>
            <person name="Fluegel L."/>
            <person name="Davis C.M."/>
            <person name="Simpson J.R."/>
            <person name="Lauterbach L."/>
            <person name="Steele A.D."/>
            <person name="Gui C."/>
            <person name="Meng S."/>
            <person name="Li G."/>
            <person name="Viehrig K."/>
            <person name="Ye F."/>
            <person name="Su P."/>
            <person name="Kiefer A.F."/>
            <person name="Nichols A."/>
            <person name="Cepeda A.J."/>
            <person name="Yan W."/>
            <person name="Fan B."/>
            <person name="Jiang Y."/>
            <person name="Adhikari A."/>
            <person name="Zheng C.-J."/>
            <person name="Schuster L."/>
            <person name="Cowan T.M."/>
            <person name="Smanski M.J."/>
            <person name="Chevrette M.G."/>
            <person name="De Carvalho L.P.S."/>
            <person name="Shen B."/>
        </authorList>
    </citation>
    <scope>NUCLEOTIDE SEQUENCE [LARGE SCALE GENOMIC DNA]</scope>
    <source>
        <strain evidence="3 4">NPDC000634</strain>
    </source>
</reference>
<feature type="domain" description="C2H2-type" evidence="2">
    <location>
        <begin position="143"/>
        <end position="169"/>
    </location>
</feature>
<dbReference type="EMBL" id="JBEPCU010000006">
    <property type="protein sequence ID" value="MER6975702.1"/>
    <property type="molecule type" value="Genomic_DNA"/>
</dbReference>
<accession>A0ABV1VUT9</accession>
<keyword evidence="4" id="KW-1185">Reference proteome</keyword>
<dbReference type="InterPro" id="IPR013087">
    <property type="entry name" value="Znf_C2H2_type"/>
</dbReference>
<gene>
    <name evidence="3" type="ORF">ABT317_01150</name>
</gene>
<name>A0ABV1VUT9_9ACTN</name>
<comment type="caution">
    <text evidence="3">The sequence shown here is derived from an EMBL/GenBank/DDBJ whole genome shotgun (WGS) entry which is preliminary data.</text>
</comment>
<organism evidence="3 4">
    <name type="scientific">Streptomyces carpinensis</name>
    <dbReference type="NCBI Taxonomy" id="66369"/>
    <lineage>
        <taxon>Bacteria</taxon>
        <taxon>Bacillati</taxon>
        <taxon>Actinomycetota</taxon>
        <taxon>Actinomycetes</taxon>
        <taxon>Kitasatosporales</taxon>
        <taxon>Streptomycetaceae</taxon>
        <taxon>Streptomyces</taxon>
    </lineage>
</organism>
<feature type="region of interest" description="Disordered" evidence="1">
    <location>
        <begin position="85"/>
        <end position="169"/>
    </location>
</feature>
<evidence type="ECO:0000259" key="2">
    <source>
        <dbReference type="PROSITE" id="PS50157"/>
    </source>
</evidence>
<dbReference type="RefSeq" id="WP_086729479.1">
    <property type="nucleotide sequence ID" value="NZ_MUBM01000319.1"/>
</dbReference>
<dbReference type="Proteomes" id="UP001458415">
    <property type="component" value="Unassembled WGS sequence"/>
</dbReference>
<sequence>MPPELIRVQPATALRRDFAVWAVAQRPKVRTVSQSVFAVPADQFVKMPERLLIGSVVDGHRYISPDEDQAQPAADTAAAELLGVGLPEVEGIPGEPLPEVPAEAYGPDSTPLPPPEFAPLEDAPAEDDDSDGSDSGDETGDGFTCDVCSRPFKSERGRDTHRRQAHPEA</sequence>
<evidence type="ECO:0000313" key="3">
    <source>
        <dbReference type="EMBL" id="MER6975702.1"/>
    </source>
</evidence>